<gene>
    <name evidence="5" type="ORF">ACFQ14_01395</name>
</gene>
<feature type="region of interest" description="Disordered" evidence="3">
    <location>
        <begin position="256"/>
        <end position="283"/>
    </location>
</feature>
<evidence type="ECO:0000256" key="2">
    <source>
        <dbReference type="ARBA" id="ARBA00022679"/>
    </source>
</evidence>
<dbReference type="InterPro" id="IPR013216">
    <property type="entry name" value="Methyltransf_11"/>
</dbReference>
<organism evidence="5 6">
    <name type="scientific">Pseudahrensia aquimaris</name>
    <dbReference type="NCBI Taxonomy" id="744461"/>
    <lineage>
        <taxon>Bacteria</taxon>
        <taxon>Pseudomonadati</taxon>
        <taxon>Pseudomonadota</taxon>
        <taxon>Alphaproteobacteria</taxon>
        <taxon>Hyphomicrobiales</taxon>
        <taxon>Ahrensiaceae</taxon>
        <taxon>Pseudahrensia</taxon>
    </lineage>
</organism>
<evidence type="ECO:0000313" key="5">
    <source>
        <dbReference type="EMBL" id="MFD0915056.1"/>
    </source>
</evidence>
<accession>A0ABW3FE21</accession>
<protein>
    <submittedName>
        <fullName evidence="5">Class I SAM-dependent methyltransferase</fullName>
        <ecNumber evidence="5">2.1.1.-</ecNumber>
    </submittedName>
</protein>
<evidence type="ECO:0000256" key="1">
    <source>
        <dbReference type="ARBA" id="ARBA00022603"/>
    </source>
</evidence>
<dbReference type="Gene3D" id="3.40.50.150">
    <property type="entry name" value="Vaccinia Virus protein VP39"/>
    <property type="match status" value="1"/>
</dbReference>
<sequence>MSENSTATQRIKARLARAKRICREGDDFLVRLAVDEMLERLAGIERHFGEALALFAGGEYLASQLATHERVGSVTRLEIDALADLNDFGLTDQSLDLIVAPLSLHFLEDLPGAFVQLRRALRPDGLLLAMLPGPETLAELRASLLQAESAVTGGAAQRVDAFTDIRDAGGLLQRAGFALPVLDSETVTVRYDNMTKLIADLRRMGASGVSTAGRGPGLNREAVAQAISHYSENFADADGRVRATFQLVSLSGWAPDASQQKPLKPGSAKARLADALKTDERKL</sequence>
<dbReference type="Pfam" id="PF08241">
    <property type="entry name" value="Methyltransf_11"/>
    <property type="match status" value="1"/>
</dbReference>
<dbReference type="GO" id="GO:0008168">
    <property type="term" value="F:methyltransferase activity"/>
    <property type="evidence" value="ECO:0007669"/>
    <property type="project" value="UniProtKB-KW"/>
</dbReference>
<dbReference type="SUPFAM" id="SSF53335">
    <property type="entry name" value="S-adenosyl-L-methionine-dependent methyltransferases"/>
    <property type="match status" value="1"/>
</dbReference>
<dbReference type="RefSeq" id="WP_377210907.1">
    <property type="nucleotide sequence ID" value="NZ_JBHTJV010000002.1"/>
</dbReference>
<evidence type="ECO:0000313" key="6">
    <source>
        <dbReference type="Proteomes" id="UP001597101"/>
    </source>
</evidence>
<proteinExistence type="predicted"/>
<feature type="domain" description="Methyltransferase type 11" evidence="4">
    <location>
        <begin position="82"/>
        <end position="128"/>
    </location>
</feature>
<dbReference type="PANTHER" id="PTHR13090">
    <property type="entry name" value="ARGININE-HYDROXYLASE NDUFAF5, MITOCHONDRIAL"/>
    <property type="match status" value="1"/>
</dbReference>
<reference evidence="6" key="1">
    <citation type="journal article" date="2019" name="Int. J. Syst. Evol. Microbiol.">
        <title>The Global Catalogue of Microorganisms (GCM) 10K type strain sequencing project: providing services to taxonomists for standard genome sequencing and annotation.</title>
        <authorList>
            <consortium name="The Broad Institute Genomics Platform"/>
            <consortium name="The Broad Institute Genome Sequencing Center for Infectious Disease"/>
            <person name="Wu L."/>
            <person name="Ma J."/>
        </authorList>
    </citation>
    <scope>NUCLEOTIDE SEQUENCE [LARGE SCALE GENOMIC DNA]</scope>
    <source>
        <strain evidence="6">CCUG 60023</strain>
    </source>
</reference>
<dbReference type="EMBL" id="JBHTJV010000002">
    <property type="protein sequence ID" value="MFD0915056.1"/>
    <property type="molecule type" value="Genomic_DNA"/>
</dbReference>
<keyword evidence="6" id="KW-1185">Reference proteome</keyword>
<keyword evidence="2 5" id="KW-0808">Transferase</keyword>
<comment type="caution">
    <text evidence="5">The sequence shown here is derived from an EMBL/GenBank/DDBJ whole genome shotgun (WGS) entry which is preliminary data.</text>
</comment>
<dbReference type="GO" id="GO:0032259">
    <property type="term" value="P:methylation"/>
    <property type="evidence" value="ECO:0007669"/>
    <property type="project" value="UniProtKB-KW"/>
</dbReference>
<name>A0ABW3FE21_9HYPH</name>
<dbReference type="InterPro" id="IPR050602">
    <property type="entry name" value="Malonyl-ACP_OMT"/>
</dbReference>
<dbReference type="PANTHER" id="PTHR13090:SF1">
    <property type="entry name" value="ARGININE-HYDROXYLASE NDUFAF5, MITOCHONDRIAL"/>
    <property type="match status" value="1"/>
</dbReference>
<feature type="compositionally biased region" description="Basic and acidic residues" evidence="3">
    <location>
        <begin position="271"/>
        <end position="283"/>
    </location>
</feature>
<keyword evidence="1 5" id="KW-0489">Methyltransferase</keyword>
<dbReference type="EC" id="2.1.1.-" evidence="5"/>
<evidence type="ECO:0000259" key="4">
    <source>
        <dbReference type="Pfam" id="PF08241"/>
    </source>
</evidence>
<dbReference type="Proteomes" id="UP001597101">
    <property type="component" value="Unassembled WGS sequence"/>
</dbReference>
<evidence type="ECO:0000256" key="3">
    <source>
        <dbReference type="SAM" id="MobiDB-lite"/>
    </source>
</evidence>
<dbReference type="InterPro" id="IPR029063">
    <property type="entry name" value="SAM-dependent_MTases_sf"/>
</dbReference>